<dbReference type="InterPro" id="IPR058238">
    <property type="entry name" value="Lant_leader_dom"/>
</dbReference>
<dbReference type="RefSeq" id="WP_047427261.1">
    <property type="nucleotide sequence ID" value="NZ_VFPD01000002.1"/>
</dbReference>
<dbReference type="AlphaFoldDB" id="A0A543EC79"/>
<reference evidence="1 2" key="1">
    <citation type="submission" date="2019-06" db="EMBL/GenBank/DDBJ databases">
        <title>Sorghum-associated microbial communities from plants grown in Nebraska, USA.</title>
        <authorList>
            <person name="Schachtman D."/>
        </authorList>
    </citation>
    <scope>NUCLEOTIDE SEQUENCE [LARGE SCALE GENOMIC DNA]</scope>
    <source>
        <strain evidence="1 2">110</strain>
    </source>
</reference>
<evidence type="ECO:0000313" key="1">
    <source>
        <dbReference type="EMBL" id="TQM19190.1"/>
    </source>
</evidence>
<keyword evidence="2" id="KW-1185">Reference proteome</keyword>
<accession>A0A543EC79</accession>
<sequence length="93" mass="10296">MKKKKIIKLEINKEDILNLSEKEAYGIVGGGLNTEDQCPESQNVRCTVGCIEPTYDCWDNTVQDTEMCNLSSGGNCESGWCQDTGFHGDCVRT</sequence>
<protein>
    <submittedName>
        <fullName evidence="1">Uncharacterized protein</fullName>
    </submittedName>
</protein>
<organism evidence="1 2">
    <name type="scientific">Chryseobacterium aquifrigidense</name>
    <dbReference type="NCBI Taxonomy" id="558021"/>
    <lineage>
        <taxon>Bacteria</taxon>
        <taxon>Pseudomonadati</taxon>
        <taxon>Bacteroidota</taxon>
        <taxon>Flavobacteriia</taxon>
        <taxon>Flavobacteriales</taxon>
        <taxon>Weeksellaceae</taxon>
        <taxon>Chryseobacterium group</taxon>
        <taxon>Chryseobacterium</taxon>
    </lineage>
</organism>
<dbReference type="EMBL" id="VFPD01000002">
    <property type="protein sequence ID" value="TQM19190.1"/>
    <property type="molecule type" value="Genomic_DNA"/>
</dbReference>
<evidence type="ECO:0000313" key="2">
    <source>
        <dbReference type="Proteomes" id="UP000316437"/>
    </source>
</evidence>
<dbReference type="NCBIfam" id="NF038158">
    <property type="entry name" value="lant_leader_L1b"/>
    <property type="match status" value="1"/>
</dbReference>
<name>A0A543EC79_9FLAO</name>
<comment type="caution">
    <text evidence="1">The sequence shown here is derived from an EMBL/GenBank/DDBJ whole genome shotgun (WGS) entry which is preliminary data.</text>
</comment>
<gene>
    <name evidence="1" type="ORF">FB551_3585</name>
</gene>
<proteinExistence type="predicted"/>
<dbReference type="Proteomes" id="UP000316437">
    <property type="component" value="Unassembled WGS sequence"/>
</dbReference>
<dbReference type="NCBIfam" id="NF038153">
    <property type="entry name" value="lant_leader_L1a"/>
    <property type="match status" value="1"/>
</dbReference>